<feature type="transmembrane region" description="Helical" evidence="6">
    <location>
        <begin position="310"/>
        <end position="335"/>
    </location>
</feature>
<feature type="transmembrane region" description="Helical" evidence="6">
    <location>
        <begin position="465"/>
        <end position="485"/>
    </location>
</feature>
<feature type="transmembrane region" description="Helical" evidence="6">
    <location>
        <begin position="62"/>
        <end position="81"/>
    </location>
</feature>
<dbReference type="Pfam" id="PF13520">
    <property type="entry name" value="AA_permease_2"/>
    <property type="match status" value="1"/>
</dbReference>
<dbReference type="Pfam" id="PF13906">
    <property type="entry name" value="AA_permease_C"/>
    <property type="match status" value="1"/>
</dbReference>
<feature type="transmembrane region" description="Helical" evidence="6">
    <location>
        <begin position="217"/>
        <end position="238"/>
    </location>
</feature>
<feature type="transmembrane region" description="Helical" evidence="6">
    <location>
        <begin position="355"/>
        <end position="375"/>
    </location>
</feature>
<accession>A0ABP0UGU8</accession>
<evidence type="ECO:0000256" key="3">
    <source>
        <dbReference type="ARBA" id="ARBA00022692"/>
    </source>
</evidence>
<feature type="transmembrane region" description="Helical" evidence="6">
    <location>
        <begin position="270"/>
        <end position="289"/>
    </location>
</feature>
<feature type="transmembrane region" description="Helical" evidence="6">
    <location>
        <begin position="192"/>
        <end position="210"/>
    </location>
</feature>
<organism evidence="8 9">
    <name type="scientific">Sphagnum troendelagicum</name>
    <dbReference type="NCBI Taxonomy" id="128251"/>
    <lineage>
        <taxon>Eukaryota</taxon>
        <taxon>Viridiplantae</taxon>
        <taxon>Streptophyta</taxon>
        <taxon>Embryophyta</taxon>
        <taxon>Bryophyta</taxon>
        <taxon>Sphagnophytina</taxon>
        <taxon>Sphagnopsida</taxon>
        <taxon>Sphagnales</taxon>
        <taxon>Sphagnaceae</taxon>
        <taxon>Sphagnum</taxon>
    </lineage>
</organism>
<feature type="transmembrane region" description="Helical" evidence="6">
    <location>
        <begin position="511"/>
        <end position="530"/>
    </location>
</feature>
<evidence type="ECO:0000256" key="4">
    <source>
        <dbReference type="ARBA" id="ARBA00022989"/>
    </source>
</evidence>
<evidence type="ECO:0000256" key="6">
    <source>
        <dbReference type="SAM" id="Phobius"/>
    </source>
</evidence>
<feature type="transmembrane region" description="Helical" evidence="6">
    <location>
        <begin position="93"/>
        <end position="115"/>
    </location>
</feature>
<gene>
    <name evidence="8" type="ORF">CSSPTR1EN2_LOCUS15603</name>
</gene>
<feature type="domain" description="Cationic amino acid transporter C-terminal" evidence="7">
    <location>
        <begin position="542"/>
        <end position="591"/>
    </location>
</feature>
<name>A0ABP0UGU8_9BRYO</name>
<evidence type="ECO:0000313" key="8">
    <source>
        <dbReference type="EMBL" id="CAK9220731.1"/>
    </source>
</evidence>
<sequence>METAKGTSDSFDSFSSLGTYWRALLHTPHRVWQRGCAVSTVTDQMTEVKARSGAEMDRKLQWWDVIALGVGGMVGAGIFVSTGTAARDHAGPAVVISYLVAGISALLSAVCYTEFAVEMPVAGGAFSYLQITFGEFPAYITGANLVMEYLLSNAAVARSLTSYAASAFGVLEANAWRVEIKNFVAPPGFTHLDFLAVAVVVVLTVCLCFSTKKSSTFNLVMTVLHIAFVLFIIVAGFVKGDPKNLTTAGAAAAAAAPVDDATSRSGFAPFGIRGVFSGAAIVYFSYIGYDAVSTTAEEVKNPAKNMPLGVSGSVIIVTILYCLIALALCMLQPYDMIDSGAPFSTAFRQIAGWEWASNCIGAGASLGILTSLLVAMLGQARYLCVLGRAHVVPYWFATVNSFTNTPVNATIFLGICTALICFFTDLQVLLSLISIGTLFVFYMVANALIYRRHVVVGKTSPLPTLAYLTALTTLAACFVIVWQSMDSTSTVATTTTTSVNNNSYSSCSGSAALLLVCCASLSIFITGVFWWKVPSVHKGKEWTVPCMPWIAAASIYLNVFLLGSVDTDSYIRFAIWTALAVVFYFVYGVHSTHDAEMRALNLEDLEEDHQVTTCKSTAGYCSSLISLVVEFNSATEDHVTVNMMDSKLPTSGNSSTAQSLDINPPAATCGTSCFEPQLINPNNIPAVTAEYIAIPASRR</sequence>
<dbReference type="PANTHER" id="PTHR43243:SF41">
    <property type="entry name" value="CATIONIC AMINO ACID TRANSPORTER 7, CHLOROPLASTIC"/>
    <property type="match status" value="1"/>
</dbReference>
<keyword evidence="4 6" id="KW-1133">Transmembrane helix</keyword>
<dbReference type="InterPro" id="IPR029485">
    <property type="entry name" value="CAT_C"/>
</dbReference>
<feature type="transmembrane region" description="Helical" evidence="6">
    <location>
        <begin position="542"/>
        <end position="563"/>
    </location>
</feature>
<evidence type="ECO:0000259" key="7">
    <source>
        <dbReference type="Pfam" id="PF13906"/>
    </source>
</evidence>
<keyword evidence="5 6" id="KW-0472">Membrane</keyword>
<dbReference type="PANTHER" id="PTHR43243">
    <property type="entry name" value="INNER MEMBRANE TRANSPORTER YGJI-RELATED"/>
    <property type="match status" value="1"/>
</dbReference>
<comment type="subcellular location">
    <subcellularLocation>
        <location evidence="1">Membrane</location>
        <topology evidence="1">Multi-pass membrane protein</topology>
    </subcellularLocation>
</comment>
<evidence type="ECO:0000256" key="2">
    <source>
        <dbReference type="ARBA" id="ARBA00008572"/>
    </source>
</evidence>
<reference evidence="8" key="1">
    <citation type="submission" date="2024-02" db="EMBL/GenBank/DDBJ databases">
        <authorList>
            <consortium name="ELIXIR-Norway"/>
            <consortium name="Elixir Norway"/>
        </authorList>
    </citation>
    <scope>NUCLEOTIDE SEQUENCE</scope>
</reference>
<evidence type="ECO:0000313" key="9">
    <source>
        <dbReference type="Proteomes" id="UP001497512"/>
    </source>
</evidence>
<feature type="transmembrane region" description="Helical" evidence="6">
    <location>
        <begin position="569"/>
        <end position="589"/>
    </location>
</feature>
<proteinExistence type="inferred from homology"/>
<feature type="transmembrane region" description="Helical" evidence="6">
    <location>
        <begin position="411"/>
        <end position="444"/>
    </location>
</feature>
<evidence type="ECO:0000256" key="5">
    <source>
        <dbReference type="ARBA" id="ARBA00023136"/>
    </source>
</evidence>
<dbReference type="Gene3D" id="1.20.1740.10">
    <property type="entry name" value="Amino acid/polyamine transporter I"/>
    <property type="match status" value="1"/>
</dbReference>
<dbReference type="Proteomes" id="UP001497512">
    <property type="component" value="Chromosome 3"/>
</dbReference>
<evidence type="ECO:0000256" key="1">
    <source>
        <dbReference type="ARBA" id="ARBA00004141"/>
    </source>
</evidence>
<keyword evidence="3 6" id="KW-0812">Transmembrane</keyword>
<keyword evidence="9" id="KW-1185">Reference proteome</keyword>
<dbReference type="InterPro" id="IPR002293">
    <property type="entry name" value="AA/rel_permease1"/>
</dbReference>
<dbReference type="EMBL" id="OZ019895">
    <property type="protein sequence ID" value="CAK9220731.1"/>
    <property type="molecule type" value="Genomic_DNA"/>
</dbReference>
<comment type="similarity">
    <text evidence="2">Belongs to the amino acid-polyamine-organocation (APC) superfamily. Cationic amino acid transporter (CAT) (TC 2.A.3.3) family.</text>
</comment>
<protein>
    <recommendedName>
        <fullName evidence="7">Cationic amino acid transporter C-terminal domain-containing protein</fullName>
    </recommendedName>
</protein>